<dbReference type="EMBL" id="WFKJ01000047">
    <property type="protein sequence ID" value="KAB7888596.1"/>
    <property type="molecule type" value="Genomic_DNA"/>
</dbReference>
<dbReference type="InterPro" id="IPR036390">
    <property type="entry name" value="WH_DNA-bd_sf"/>
</dbReference>
<dbReference type="SUPFAM" id="SSF46785">
    <property type="entry name" value="Winged helix' DNA-binding domain"/>
    <property type="match status" value="1"/>
</dbReference>
<organism evidence="5 8">
    <name type="scientific">Poseidonibacter ostreae</name>
    <dbReference type="NCBI Taxonomy" id="2654171"/>
    <lineage>
        <taxon>Bacteria</taxon>
        <taxon>Pseudomonadati</taxon>
        <taxon>Campylobacterota</taxon>
        <taxon>Epsilonproteobacteria</taxon>
        <taxon>Campylobacterales</taxon>
        <taxon>Arcobacteraceae</taxon>
        <taxon>Poseidonibacter</taxon>
    </lineage>
</organism>
<evidence type="ECO:0000256" key="2">
    <source>
        <dbReference type="ARBA" id="ARBA00023125"/>
    </source>
</evidence>
<keyword evidence="3" id="KW-0804">Transcription</keyword>
<dbReference type="Pfam" id="PF00392">
    <property type="entry name" value="GntR"/>
    <property type="match status" value="1"/>
</dbReference>
<dbReference type="AlphaFoldDB" id="A0A6L4WPP8"/>
<comment type="caution">
    <text evidence="5">The sequence shown here is derived from an EMBL/GenBank/DDBJ whole genome shotgun (WGS) entry which is preliminary data.</text>
</comment>
<evidence type="ECO:0000313" key="6">
    <source>
        <dbReference type="EMBL" id="KAB7888596.1"/>
    </source>
</evidence>
<dbReference type="Gene3D" id="1.20.120.530">
    <property type="entry name" value="GntR ligand-binding domain-like"/>
    <property type="match status" value="1"/>
</dbReference>
<evidence type="ECO:0000256" key="1">
    <source>
        <dbReference type="ARBA" id="ARBA00023015"/>
    </source>
</evidence>
<evidence type="ECO:0000313" key="8">
    <source>
        <dbReference type="Proteomes" id="UP000472839"/>
    </source>
</evidence>
<protein>
    <submittedName>
        <fullName evidence="5">GntR family transcriptional regulator</fullName>
    </submittedName>
</protein>
<evidence type="ECO:0000313" key="7">
    <source>
        <dbReference type="Proteomes" id="UP000461010"/>
    </source>
</evidence>
<dbReference type="InterPro" id="IPR008920">
    <property type="entry name" value="TF_FadR/GntR_C"/>
</dbReference>
<proteinExistence type="predicted"/>
<dbReference type="PROSITE" id="PS50949">
    <property type="entry name" value="HTH_GNTR"/>
    <property type="match status" value="1"/>
</dbReference>
<keyword evidence="1" id="KW-0805">Transcription regulation</keyword>
<dbReference type="InterPro" id="IPR036388">
    <property type="entry name" value="WH-like_DNA-bd_sf"/>
</dbReference>
<dbReference type="Proteomes" id="UP000461010">
    <property type="component" value="Unassembled WGS sequence"/>
</dbReference>
<evidence type="ECO:0000256" key="3">
    <source>
        <dbReference type="ARBA" id="ARBA00023163"/>
    </source>
</evidence>
<feature type="domain" description="HTH gntR-type" evidence="4">
    <location>
        <begin position="12"/>
        <end position="78"/>
    </location>
</feature>
<dbReference type="SUPFAM" id="SSF48008">
    <property type="entry name" value="GntR ligand-binding domain-like"/>
    <property type="match status" value="1"/>
</dbReference>
<gene>
    <name evidence="6" type="ORF">GBG18_12620</name>
    <name evidence="5" type="ORF">GBG19_13180</name>
</gene>
<dbReference type="Gene3D" id="1.10.10.10">
    <property type="entry name" value="Winged helix-like DNA-binding domain superfamily/Winged helix DNA-binding domain"/>
    <property type="match status" value="1"/>
</dbReference>
<name>A0A6L4WPP8_9BACT</name>
<dbReference type="Pfam" id="PF07729">
    <property type="entry name" value="FCD"/>
    <property type="match status" value="1"/>
</dbReference>
<evidence type="ECO:0000313" key="5">
    <source>
        <dbReference type="EMBL" id="KAB7885943.1"/>
    </source>
</evidence>
<accession>A0A6L4WPP8</accession>
<dbReference type="EMBL" id="WFKK01000049">
    <property type="protein sequence ID" value="KAB7885943.1"/>
    <property type="molecule type" value="Genomic_DNA"/>
</dbReference>
<dbReference type="GO" id="GO:0003700">
    <property type="term" value="F:DNA-binding transcription factor activity"/>
    <property type="evidence" value="ECO:0007669"/>
    <property type="project" value="InterPro"/>
</dbReference>
<keyword evidence="7" id="KW-1185">Reference proteome</keyword>
<dbReference type="InterPro" id="IPR000524">
    <property type="entry name" value="Tscrpt_reg_HTH_GntR"/>
</dbReference>
<dbReference type="Proteomes" id="UP000472839">
    <property type="component" value="Unassembled WGS sequence"/>
</dbReference>
<keyword evidence="2" id="KW-0238">DNA-binding</keyword>
<dbReference type="PANTHER" id="PTHR43537">
    <property type="entry name" value="TRANSCRIPTIONAL REGULATOR, GNTR FAMILY"/>
    <property type="match status" value="1"/>
</dbReference>
<sequence length="214" mass="25243">MQVNKITRSKTQTITEQVYEQLEHKIVFCEIEPGSILTEKEICTMLGAGRTPVREALLLLSKRFLVNFSKIGIMIPEMNSSVQLQLLEMRRPILKTCVECAIKRLTQVDKDNIEELLSVVDSLDEHEFLNWLERRQEVLSKASKNFFIYEELRNVQGLSRRFWYYYAKKEDDIVVRDLHKKILQAVFNEDTNNAVKYVDEIIDYIENFVKKYAI</sequence>
<dbReference type="PANTHER" id="PTHR43537:SF45">
    <property type="entry name" value="GNTR FAMILY REGULATORY PROTEIN"/>
    <property type="match status" value="1"/>
</dbReference>
<evidence type="ECO:0000259" key="4">
    <source>
        <dbReference type="PROSITE" id="PS50949"/>
    </source>
</evidence>
<dbReference type="SMART" id="SM00345">
    <property type="entry name" value="HTH_GNTR"/>
    <property type="match status" value="1"/>
</dbReference>
<dbReference type="InterPro" id="IPR011711">
    <property type="entry name" value="GntR_C"/>
</dbReference>
<dbReference type="GO" id="GO:0003677">
    <property type="term" value="F:DNA binding"/>
    <property type="evidence" value="ECO:0007669"/>
    <property type="project" value="UniProtKB-KW"/>
</dbReference>
<dbReference type="RefSeq" id="WP_152191588.1">
    <property type="nucleotide sequence ID" value="NZ_WFKI01000036.1"/>
</dbReference>
<reference evidence="7 8" key="1">
    <citation type="submission" date="2019-10" db="EMBL/GenBank/DDBJ databases">
        <title>Poseidonibacter ostreae sp. nov., isolated from the gut of the Ostrea denselamellosa.</title>
        <authorList>
            <person name="Choi A."/>
        </authorList>
    </citation>
    <scope>NUCLEOTIDE SEQUENCE [LARGE SCALE GENOMIC DNA]</scope>
    <source>
        <strain evidence="5 8">SJOD-M-33</strain>
        <strain evidence="6 7">SJOD-M-5</strain>
    </source>
</reference>